<sequence>MTIVVIIALIIVAVSMLGFLYRAIKGPSVADRVVALDALGISLMAIIALFSILLNTTHYIGIIMLLAILSFLGTASFAKFMDRGEIIEYDRHNH</sequence>
<dbReference type="InterPro" id="IPR007208">
    <property type="entry name" value="MrpF/PhaF-like"/>
</dbReference>
<evidence type="ECO:0000256" key="6">
    <source>
        <dbReference type="ARBA" id="ARBA00022989"/>
    </source>
</evidence>
<dbReference type="PANTHER" id="PTHR34702">
    <property type="entry name" value="NA(+)/H(+) ANTIPORTER SUBUNIT F1"/>
    <property type="match status" value="1"/>
</dbReference>
<dbReference type="EMBL" id="SCWB01000003">
    <property type="protein sequence ID" value="TDM12533.1"/>
    <property type="molecule type" value="Genomic_DNA"/>
</dbReference>
<evidence type="ECO:0000256" key="3">
    <source>
        <dbReference type="ARBA" id="ARBA00022448"/>
    </source>
</evidence>
<feature type="transmembrane region" description="Helical" evidence="9">
    <location>
        <begin position="6"/>
        <end position="24"/>
    </location>
</feature>
<evidence type="ECO:0000256" key="2">
    <source>
        <dbReference type="ARBA" id="ARBA00009212"/>
    </source>
</evidence>
<dbReference type="OrthoDB" id="9799958at2"/>
<accession>A0A4R6BWE9</accession>
<dbReference type="Proteomes" id="UP000294802">
    <property type="component" value="Unassembled WGS sequence"/>
</dbReference>
<evidence type="ECO:0000256" key="8">
    <source>
        <dbReference type="PIRNR" id="PIRNR028784"/>
    </source>
</evidence>
<keyword evidence="8" id="KW-0406">Ion transport</keyword>
<protein>
    <submittedName>
        <fullName evidence="10">Na(+)/H(+) antiporter subunit F1</fullName>
    </submittedName>
</protein>
<dbReference type="RefSeq" id="WP_133443146.1">
    <property type="nucleotide sequence ID" value="NZ_SCWB01000003.1"/>
</dbReference>
<evidence type="ECO:0000256" key="9">
    <source>
        <dbReference type="SAM" id="Phobius"/>
    </source>
</evidence>
<keyword evidence="11" id="KW-1185">Reference proteome</keyword>
<keyword evidence="4 8" id="KW-1003">Cell membrane</keyword>
<evidence type="ECO:0000256" key="4">
    <source>
        <dbReference type="ARBA" id="ARBA00022475"/>
    </source>
</evidence>
<dbReference type="GO" id="GO:0015385">
    <property type="term" value="F:sodium:proton antiporter activity"/>
    <property type="evidence" value="ECO:0007669"/>
    <property type="project" value="TreeGrafter"/>
</dbReference>
<keyword evidence="8" id="KW-0050">Antiport</keyword>
<dbReference type="NCBIfam" id="NF009248">
    <property type="entry name" value="PRK12600.1"/>
    <property type="match status" value="1"/>
</dbReference>
<evidence type="ECO:0000313" key="11">
    <source>
        <dbReference type="Proteomes" id="UP000294802"/>
    </source>
</evidence>
<evidence type="ECO:0000256" key="5">
    <source>
        <dbReference type="ARBA" id="ARBA00022692"/>
    </source>
</evidence>
<feature type="transmembrane region" description="Helical" evidence="9">
    <location>
        <begin position="59"/>
        <end position="78"/>
    </location>
</feature>
<proteinExistence type="inferred from homology"/>
<evidence type="ECO:0000313" key="10">
    <source>
        <dbReference type="EMBL" id="TDM12533.1"/>
    </source>
</evidence>
<keyword evidence="3 8" id="KW-0813">Transport</keyword>
<reference evidence="10 11" key="1">
    <citation type="submission" date="2019-01" db="EMBL/GenBank/DDBJ databases">
        <title>Draft genome sequences of the type strains of six Macrococcus species.</title>
        <authorList>
            <person name="Mazhar S."/>
            <person name="Altermann E."/>
            <person name="Hill C."/>
            <person name="Mcauliffe O."/>
        </authorList>
    </citation>
    <scope>NUCLEOTIDE SEQUENCE [LARGE SCALE GENOMIC DNA]</scope>
    <source>
        <strain evidence="10 11">CCM4815</strain>
    </source>
</reference>
<gene>
    <name evidence="10" type="ORF">ERX29_02680</name>
</gene>
<dbReference type="PIRSF" id="PIRSF028784">
    <property type="entry name" value="MrpF"/>
    <property type="match status" value="1"/>
</dbReference>
<keyword evidence="7 8" id="KW-0472">Membrane</keyword>
<comment type="similarity">
    <text evidence="2 8">Belongs to the CPA3 antiporters (TC 2.A.63) subunit F family.</text>
</comment>
<comment type="caution">
    <text evidence="10">The sequence shown here is derived from an EMBL/GenBank/DDBJ whole genome shotgun (WGS) entry which is preliminary data.</text>
</comment>
<evidence type="ECO:0000256" key="7">
    <source>
        <dbReference type="ARBA" id="ARBA00023136"/>
    </source>
</evidence>
<feature type="transmembrane region" description="Helical" evidence="9">
    <location>
        <begin position="33"/>
        <end position="53"/>
    </location>
</feature>
<dbReference type="Pfam" id="PF04066">
    <property type="entry name" value="MrpF_PhaF"/>
    <property type="match status" value="1"/>
</dbReference>
<dbReference type="PANTHER" id="PTHR34702:SF1">
    <property type="entry name" value="NA(+)_H(+) ANTIPORTER SUBUNIT F"/>
    <property type="match status" value="1"/>
</dbReference>
<comment type="subcellular location">
    <subcellularLocation>
        <location evidence="1 8">Cell membrane</location>
        <topology evidence="1 8">Multi-pass membrane protein</topology>
    </subcellularLocation>
</comment>
<keyword evidence="6 9" id="KW-1133">Transmembrane helix</keyword>
<dbReference type="AlphaFoldDB" id="A0A4R6BWE9"/>
<keyword evidence="5 9" id="KW-0812">Transmembrane</keyword>
<evidence type="ECO:0000256" key="1">
    <source>
        <dbReference type="ARBA" id="ARBA00004651"/>
    </source>
</evidence>
<organism evidence="10 11">
    <name type="scientific">Macrococcus lamae</name>
    <dbReference type="NCBI Taxonomy" id="198484"/>
    <lineage>
        <taxon>Bacteria</taxon>
        <taxon>Bacillati</taxon>
        <taxon>Bacillota</taxon>
        <taxon>Bacilli</taxon>
        <taxon>Bacillales</taxon>
        <taxon>Staphylococcaceae</taxon>
        <taxon>Macrococcus</taxon>
    </lineage>
</organism>
<name>A0A4R6BWE9_9STAP</name>
<dbReference type="GO" id="GO:0005886">
    <property type="term" value="C:plasma membrane"/>
    <property type="evidence" value="ECO:0007669"/>
    <property type="project" value="UniProtKB-SubCell"/>
</dbReference>